<proteinExistence type="predicted"/>
<dbReference type="EMBL" id="UINC01159536">
    <property type="protein sequence ID" value="SVD57676.1"/>
    <property type="molecule type" value="Genomic_DNA"/>
</dbReference>
<dbReference type="AlphaFoldDB" id="A0A382WFH4"/>
<protein>
    <submittedName>
        <fullName evidence="1">Uncharacterized protein</fullName>
    </submittedName>
</protein>
<reference evidence="1" key="1">
    <citation type="submission" date="2018-05" db="EMBL/GenBank/DDBJ databases">
        <authorList>
            <person name="Lanie J.A."/>
            <person name="Ng W.-L."/>
            <person name="Kazmierczak K.M."/>
            <person name="Andrzejewski T.M."/>
            <person name="Davidsen T.M."/>
            <person name="Wayne K.J."/>
            <person name="Tettelin H."/>
            <person name="Glass J.I."/>
            <person name="Rusch D."/>
            <person name="Podicherti R."/>
            <person name="Tsui H.-C.T."/>
            <person name="Winkler M.E."/>
        </authorList>
    </citation>
    <scope>NUCLEOTIDE SEQUENCE</scope>
</reference>
<organism evidence="1">
    <name type="scientific">marine metagenome</name>
    <dbReference type="NCBI Taxonomy" id="408172"/>
    <lineage>
        <taxon>unclassified sequences</taxon>
        <taxon>metagenomes</taxon>
        <taxon>ecological metagenomes</taxon>
    </lineage>
</organism>
<name>A0A382WFH4_9ZZZZ</name>
<accession>A0A382WFH4</accession>
<gene>
    <name evidence="1" type="ORF">METZ01_LOCUS410530</name>
</gene>
<sequence length="90" mass="10767">MKFILTDNEKEALIEYKKHCEYTSEYIESILAQKEIGSDCDEIGYVFRDNTQGIELRADWNVMHNELRTIRALGEKYETYQEIIEDLKRQ</sequence>
<evidence type="ECO:0000313" key="1">
    <source>
        <dbReference type="EMBL" id="SVD57676.1"/>
    </source>
</evidence>